<dbReference type="OrthoDB" id="9768885at2"/>
<keyword evidence="5 6" id="KW-0472">Membrane</keyword>
<evidence type="ECO:0000256" key="4">
    <source>
        <dbReference type="ARBA" id="ARBA00022989"/>
    </source>
</evidence>
<dbReference type="InterPro" id="IPR036458">
    <property type="entry name" value="Na:dicarbo_symporter_sf"/>
</dbReference>
<evidence type="ECO:0000313" key="8">
    <source>
        <dbReference type="Proteomes" id="UP000293852"/>
    </source>
</evidence>
<feature type="transmembrane region" description="Helical" evidence="6">
    <location>
        <begin position="332"/>
        <end position="358"/>
    </location>
</feature>
<dbReference type="RefSeq" id="WP_130413628.1">
    <property type="nucleotide sequence ID" value="NZ_SGWX01000001.1"/>
</dbReference>
<evidence type="ECO:0000313" key="7">
    <source>
        <dbReference type="EMBL" id="RZS61152.1"/>
    </source>
</evidence>
<comment type="caution">
    <text evidence="7">The sequence shown here is derived from an EMBL/GenBank/DDBJ whole genome shotgun (WGS) entry which is preliminary data.</text>
</comment>
<feature type="transmembrane region" description="Helical" evidence="6">
    <location>
        <begin position="234"/>
        <end position="255"/>
    </location>
</feature>
<gene>
    <name evidence="7" type="ORF">EV386_1440</name>
</gene>
<accession>A0A4Q7M3E6</accession>
<name>A0A4Q7M3E6_9MICO</name>
<dbReference type="Pfam" id="PF00375">
    <property type="entry name" value="SDF"/>
    <property type="match status" value="1"/>
</dbReference>
<feature type="transmembrane region" description="Helical" evidence="6">
    <location>
        <begin position="305"/>
        <end position="326"/>
    </location>
</feature>
<comment type="subcellular location">
    <subcellularLocation>
        <location evidence="1">Membrane</location>
        <topology evidence="1">Multi-pass membrane protein</topology>
    </subcellularLocation>
</comment>
<dbReference type="Proteomes" id="UP000293852">
    <property type="component" value="Unassembled WGS sequence"/>
</dbReference>
<feature type="transmembrane region" description="Helical" evidence="6">
    <location>
        <begin position="275"/>
        <end position="293"/>
    </location>
</feature>
<dbReference type="SUPFAM" id="SSF118215">
    <property type="entry name" value="Proton glutamate symport protein"/>
    <property type="match status" value="1"/>
</dbReference>
<dbReference type="Gene3D" id="1.10.3860.10">
    <property type="entry name" value="Sodium:dicarboxylate symporter"/>
    <property type="match status" value="1"/>
</dbReference>
<keyword evidence="3 6" id="KW-0812">Transmembrane</keyword>
<organism evidence="7 8">
    <name type="scientific">Xylanimonas ulmi</name>
    <dbReference type="NCBI Taxonomy" id="228973"/>
    <lineage>
        <taxon>Bacteria</taxon>
        <taxon>Bacillati</taxon>
        <taxon>Actinomycetota</taxon>
        <taxon>Actinomycetes</taxon>
        <taxon>Micrococcales</taxon>
        <taxon>Promicromonosporaceae</taxon>
        <taxon>Xylanimonas</taxon>
    </lineage>
</organism>
<proteinExistence type="predicted"/>
<keyword evidence="8" id="KW-1185">Reference proteome</keyword>
<sequence length="407" mass="42137">MTQLVKTLPLRLLAAIALGAVVGLLANETAISVVQSVRHLTGQLVLFAVPLIVLGFVAPSIARMGAGASRLLGVSLTLGYTSAVLASLLAAAAGYLIVPALSIPAEVEGLRPLPDMLFELDVPPVMPTMSALALALLLGLAVAWTRAERWGGALEELHAIVLRVVAKVVIPVLPLFIASVFALLAYQGRLTRQAPVFLQALGAVVAVHLVWVTVLYIAATAYSRRNPFEVVRHYGAAYLTAIGTMSSAATLGVALKGASASSVLDRRMVDFGVPLFTHVHMPGSVMSITFLALTTSQVLYGELPGLRTILLFVVLLGVFAVAAPGVPGGTLMASLGLVTSVLGFDEAGVGLMLAIFALQDSFGTSTNIVSDGPMLMVLSRYAQRGRADDADDAAPTRELVGAGAGGA</sequence>
<feature type="transmembrane region" description="Helical" evidence="6">
    <location>
        <begin position="164"/>
        <end position="186"/>
    </location>
</feature>
<feature type="transmembrane region" description="Helical" evidence="6">
    <location>
        <begin position="198"/>
        <end position="222"/>
    </location>
</feature>
<reference evidence="7 8" key="1">
    <citation type="submission" date="2019-02" db="EMBL/GenBank/DDBJ databases">
        <title>Sequencing the genomes of 1000 actinobacteria strains.</title>
        <authorList>
            <person name="Klenk H.-P."/>
        </authorList>
    </citation>
    <scope>NUCLEOTIDE SEQUENCE [LARGE SCALE GENOMIC DNA]</scope>
    <source>
        <strain evidence="7 8">DSM 16932</strain>
    </source>
</reference>
<dbReference type="GO" id="GO:0015293">
    <property type="term" value="F:symporter activity"/>
    <property type="evidence" value="ECO:0007669"/>
    <property type="project" value="InterPro"/>
</dbReference>
<feature type="transmembrane region" description="Helical" evidence="6">
    <location>
        <begin position="125"/>
        <end position="144"/>
    </location>
</feature>
<protein>
    <submittedName>
        <fullName evidence="7">Na+/H+-dicarboxylate symporter</fullName>
    </submittedName>
</protein>
<dbReference type="AlphaFoldDB" id="A0A4Q7M3E6"/>
<keyword evidence="4 6" id="KW-1133">Transmembrane helix</keyword>
<evidence type="ECO:0000256" key="1">
    <source>
        <dbReference type="ARBA" id="ARBA00004141"/>
    </source>
</evidence>
<dbReference type="InterPro" id="IPR001991">
    <property type="entry name" value="Na-dicarboxylate_symporter"/>
</dbReference>
<feature type="transmembrane region" description="Helical" evidence="6">
    <location>
        <begin position="40"/>
        <end position="62"/>
    </location>
</feature>
<dbReference type="PANTHER" id="PTHR42865">
    <property type="entry name" value="PROTON/GLUTAMATE-ASPARTATE SYMPORTER"/>
    <property type="match status" value="1"/>
</dbReference>
<keyword evidence="2" id="KW-0813">Transport</keyword>
<evidence type="ECO:0000256" key="5">
    <source>
        <dbReference type="ARBA" id="ARBA00023136"/>
    </source>
</evidence>
<evidence type="ECO:0000256" key="6">
    <source>
        <dbReference type="SAM" id="Phobius"/>
    </source>
</evidence>
<evidence type="ECO:0000256" key="2">
    <source>
        <dbReference type="ARBA" id="ARBA00022448"/>
    </source>
</evidence>
<dbReference type="GO" id="GO:0005886">
    <property type="term" value="C:plasma membrane"/>
    <property type="evidence" value="ECO:0007669"/>
    <property type="project" value="TreeGrafter"/>
</dbReference>
<evidence type="ECO:0000256" key="3">
    <source>
        <dbReference type="ARBA" id="ARBA00022692"/>
    </source>
</evidence>
<dbReference type="EMBL" id="SGWX01000001">
    <property type="protein sequence ID" value="RZS61152.1"/>
    <property type="molecule type" value="Genomic_DNA"/>
</dbReference>
<dbReference type="PANTHER" id="PTHR42865:SF10">
    <property type="entry name" value="SODIUM:DICARBOXYLATE SYMPORTER FAMILY PROTEIN"/>
    <property type="match status" value="1"/>
</dbReference>